<evidence type="ECO:0000313" key="3">
    <source>
        <dbReference type="Proteomes" id="UP000053235"/>
    </source>
</evidence>
<feature type="signal peptide" evidence="1">
    <location>
        <begin position="1"/>
        <end position="20"/>
    </location>
</feature>
<keyword evidence="3" id="KW-1185">Reference proteome</keyword>
<dbReference type="AlphaFoldDB" id="A0A0M7AMY8"/>
<accession>A0A0M7AMY8</accession>
<dbReference type="STRING" id="388408.LAX5112_04355"/>
<name>A0A0M7AMY8_9HYPH</name>
<reference evidence="3" key="1">
    <citation type="submission" date="2015-07" db="EMBL/GenBank/DDBJ databases">
        <authorList>
            <person name="Rodrigo-Torres Lidia"/>
            <person name="Arahal R.David."/>
        </authorList>
    </citation>
    <scope>NUCLEOTIDE SEQUENCE [LARGE SCALE GENOMIC DNA]</scope>
    <source>
        <strain evidence="3">CECT 5112</strain>
    </source>
</reference>
<dbReference type="EMBL" id="CXWD01000023">
    <property type="protein sequence ID" value="CTQ75776.1"/>
    <property type="molecule type" value="Genomic_DNA"/>
</dbReference>
<organism evidence="2 3">
    <name type="scientific">Roseibium alexandrii</name>
    <dbReference type="NCBI Taxonomy" id="388408"/>
    <lineage>
        <taxon>Bacteria</taxon>
        <taxon>Pseudomonadati</taxon>
        <taxon>Pseudomonadota</taxon>
        <taxon>Alphaproteobacteria</taxon>
        <taxon>Hyphomicrobiales</taxon>
        <taxon>Stappiaceae</taxon>
        <taxon>Roseibium</taxon>
    </lineage>
</organism>
<keyword evidence="1" id="KW-0732">Signal</keyword>
<dbReference type="Proteomes" id="UP000053235">
    <property type="component" value="Unassembled WGS sequence"/>
</dbReference>
<dbReference type="RefSeq" id="WP_055673577.1">
    <property type="nucleotide sequence ID" value="NZ_CXWD01000023.1"/>
</dbReference>
<dbReference type="OrthoDB" id="9804182at2"/>
<proteinExistence type="predicted"/>
<feature type="chain" id="PRO_5005809605" evidence="1">
    <location>
        <begin position="21"/>
        <end position="188"/>
    </location>
</feature>
<sequence>MAKLSAVILLTFLPAIKAFAGAPNVSVASVLSAVSGYQDSNYYKAVLVKGEEDADLYLFSRDGWDLILEAYAPGIVVTGIGGTDASLSTAENGALRVHSENIAISRNRWQQTLTIVHRDGQYVVAGYTYSFYDTLAVDANGDVLTGECDVNLLTGKGVKDSQPFRTNFRSVPVTKWRADMAPPECEWE</sequence>
<evidence type="ECO:0000256" key="1">
    <source>
        <dbReference type="SAM" id="SignalP"/>
    </source>
</evidence>
<protein>
    <submittedName>
        <fullName evidence="2">Uncharacterized protein</fullName>
    </submittedName>
</protein>
<gene>
    <name evidence="2" type="ORF">LAX5112_04355</name>
</gene>
<evidence type="ECO:0000313" key="2">
    <source>
        <dbReference type="EMBL" id="CTQ75776.1"/>
    </source>
</evidence>